<gene>
    <name evidence="2" type="ORF">NDU88_001378</name>
</gene>
<name>A0AAV7THF6_PLEWA</name>
<dbReference type="Proteomes" id="UP001066276">
    <property type="component" value="Chromosome 3_2"/>
</dbReference>
<comment type="caution">
    <text evidence="2">The sequence shown here is derived from an EMBL/GenBank/DDBJ whole genome shotgun (WGS) entry which is preliminary data.</text>
</comment>
<evidence type="ECO:0000313" key="2">
    <source>
        <dbReference type="EMBL" id="KAJ1176095.1"/>
    </source>
</evidence>
<evidence type="ECO:0000313" key="3">
    <source>
        <dbReference type="Proteomes" id="UP001066276"/>
    </source>
</evidence>
<accession>A0AAV7THF6</accession>
<organism evidence="2 3">
    <name type="scientific">Pleurodeles waltl</name>
    <name type="common">Iberian ribbed newt</name>
    <dbReference type="NCBI Taxonomy" id="8319"/>
    <lineage>
        <taxon>Eukaryota</taxon>
        <taxon>Metazoa</taxon>
        <taxon>Chordata</taxon>
        <taxon>Craniata</taxon>
        <taxon>Vertebrata</taxon>
        <taxon>Euteleostomi</taxon>
        <taxon>Amphibia</taxon>
        <taxon>Batrachia</taxon>
        <taxon>Caudata</taxon>
        <taxon>Salamandroidea</taxon>
        <taxon>Salamandridae</taxon>
        <taxon>Pleurodelinae</taxon>
        <taxon>Pleurodeles</taxon>
    </lineage>
</organism>
<protein>
    <submittedName>
        <fullName evidence="2">Uncharacterized protein</fullName>
    </submittedName>
</protein>
<dbReference type="EMBL" id="JANPWB010000006">
    <property type="protein sequence ID" value="KAJ1176095.1"/>
    <property type="molecule type" value="Genomic_DNA"/>
</dbReference>
<sequence>MTSGSSLLRRAYAGGRGVPLKPGVVRAGRMGARQKGERARLHSRAQAQSPLERGVERGLVNYEERKLAGASKMAPPTDLVRSMPASIGIEAGKPVRVLVPGVQVSKEVIIVSDEDEEGQEDAGSLLDPELSDRWGFQGQKYNKCMQWIPRAVSPMLHRVQSWEVGNQVAVNLGEQIELVDGRGSVLKGTVCGEAGSSGALGRAYVSLDFWEPDRFEGATGCDTSHVLGGRGVRAIYRQSGRIVGDQRLPVRVRAPSEHRYEGRVRSGAVHPTSWERDGPHEAQPSTSQGAGAGCVSLEEELLDYDDDPEVPASVIKQAVVTEEMPGVVQGGHVPAHRQEVAGNLPRGEEGMVGPLRLHKGRDSFGDSGRAKVSKATSGARVLGNTVDASIQVSEITELASKSGVSGSTGDGVLEKDESDGGGKKVDANPGGKEVDDAVRFLMQQIESGLAAVTISGKLSGVSFYGKYFWGYDPVEGCVGGPDKMCAVWIVGHSFVRWAEKQAASRHFGKQLGLDGARIKLSWVGKSGMRWGFQR</sequence>
<reference evidence="2" key="1">
    <citation type="journal article" date="2022" name="bioRxiv">
        <title>Sequencing and chromosome-scale assembly of the giantPleurodeles waltlgenome.</title>
        <authorList>
            <person name="Brown T."/>
            <person name="Elewa A."/>
            <person name="Iarovenko S."/>
            <person name="Subramanian E."/>
            <person name="Araus A.J."/>
            <person name="Petzold A."/>
            <person name="Susuki M."/>
            <person name="Suzuki K.-i.T."/>
            <person name="Hayashi T."/>
            <person name="Toyoda A."/>
            <person name="Oliveira C."/>
            <person name="Osipova E."/>
            <person name="Leigh N.D."/>
            <person name="Simon A."/>
            <person name="Yun M.H."/>
        </authorList>
    </citation>
    <scope>NUCLEOTIDE SEQUENCE</scope>
    <source>
        <strain evidence="2">20211129_DDA</strain>
        <tissue evidence="2">Liver</tissue>
    </source>
</reference>
<feature type="compositionally biased region" description="Basic and acidic residues" evidence="1">
    <location>
        <begin position="412"/>
        <end position="430"/>
    </location>
</feature>
<dbReference type="AlphaFoldDB" id="A0AAV7THF6"/>
<evidence type="ECO:0000256" key="1">
    <source>
        <dbReference type="SAM" id="MobiDB-lite"/>
    </source>
</evidence>
<feature type="region of interest" description="Disordered" evidence="1">
    <location>
        <begin position="401"/>
        <end position="430"/>
    </location>
</feature>
<proteinExistence type="predicted"/>
<keyword evidence="3" id="KW-1185">Reference proteome</keyword>
<feature type="region of interest" description="Disordered" evidence="1">
    <location>
        <begin position="259"/>
        <end position="291"/>
    </location>
</feature>